<comment type="similarity">
    <text evidence="3">Belongs to the AAA ATPase family.</text>
</comment>
<dbReference type="PROSITE" id="PS00674">
    <property type="entry name" value="AAA"/>
    <property type="match status" value="1"/>
</dbReference>
<dbReference type="Proteomes" id="UP000587527">
    <property type="component" value="Unassembled WGS sequence"/>
</dbReference>
<protein>
    <submittedName>
        <fullName evidence="5">Transitional endoplasmic reticulum ATPase</fullName>
    </submittedName>
</protein>
<keyword evidence="2 3" id="KW-0067">ATP-binding</keyword>
<dbReference type="Gene3D" id="1.10.8.60">
    <property type="match status" value="2"/>
</dbReference>
<evidence type="ECO:0000259" key="4">
    <source>
        <dbReference type="SMART" id="SM00382"/>
    </source>
</evidence>
<dbReference type="EMBL" id="JACHMN010000002">
    <property type="protein sequence ID" value="MBB5869726.1"/>
    <property type="molecule type" value="Genomic_DNA"/>
</dbReference>
<name>A0A841BQV2_9ACTN</name>
<dbReference type="AlphaFoldDB" id="A0A841BQV2"/>
<accession>A0A841BQV2</accession>
<dbReference type="InterPro" id="IPR027417">
    <property type="entry name" value="P-loop_NTPase"/>
</dbReference>
<comment type="caution">
    <text evidence="5">The sequence shown here is derived from an EMBL/GenBank/DDBJ whole genome shotgun (WGS) entry which is preliminary data.</text>
</comment>
<reference evidence="5 6" key="1">
    <citation type="submission" date="2020-08" db="EMBL/GenBank/DDBJ databases">
        <title>Sequencing the genomes of 1000 actinobacteria strains.</title>
        <authorList>
            <person name="Klenk H.-P."/>
        </authorList>
    </citation>
    <scope>NUCLEOTIDE SEQUENCE [LARGE SCALE GENOMIC DNA]</scope>
    <source>
        <strain evidence="5 6">DSM 45362</strain>
    </source>
</reference>
<dbReference type="Pfam" id="PF17862">
    <property type="entry name" value="AAA_lid_3"/>
    <property type="match status" value="1"/>
</dbReference>
<dbReference type="SMART" id="SM00382">
    <property type="entry name" value="AAA"/>
    <property type="match status" value="2"/>
</dbReference>
<dbReference type="InterPro" id="IPR003960">
    <property type="entry name" value="ATPase_AAA_CS"/>
</dbReference>
<dbReference type="InterPro" id="IPR041569">
    <property type="entry name" value="AAA_lid_3"/>
</dbReference>
<evidence type="ECO:0000256" key="1">
    <source>
        <dbReference type="ARBA" id="ARBA00022741"/>
    </source>
</evidence>
<keyword evidence="6" id="KW-1185">Reference proteome</keyword>
<proteinExistence type="inferred from homology"/>
<dbReference type="InterPro" id="IPR003959">
    <property type="entry name" value="ATPase_AAA_core"/>
</dbReference>
<dbReference type="PANTHER" id="PTHR23077">
    <property type="entry name" value="AAA-FAMILY ATPASE"/>
    <property type="match status" value="1"/>
</dbReference>
<gene>
    <name evidence="5" type="ORF">F4553_003105</name>
</gene>
<dbReference type="InterPro" id="IPR003593">
    <property type="entry name" value="AAA+_ATPase"/>
</dbReference>
<dbReference type="GO" id="GO:0005524">
    <property type="term" value="F:ATP binding"/>
    <property type="evidence" value="ECO:0007669"/>
    <property type="project" value="UniProtKB-KW"/>
</dbReference>
<dbReference type="Pfam" id="PF00004">
    <property type="entry name" value="AAA"/>
    <property type="match status" value="2"/>
</dbReference>
<keyword evidence="1 3" id="KW-0547">Nucleotide-binding</keyword>
<dbReference type="GO" id="GO:0016887">
    <property type="term" value="F:ATP hydrolysis activity"/>
    <property type="evidence" value="ECO:0007669"/>
    <property type="project" value="InterPro"/>
</dbReference>
<evidence type="ECO:0000256" key="3">
    <source>
        <dbReference type="RuleBase" id="RU003651"/>
    </source>
</evidence>
<feature type="domain" description="AAA+ ATPase" evidence="4">
    <location>
        <begin position="514"/>
        <end position="641"/>
    </location>
</feature>
<sequence length="718" mass="76954">MTDMFEQAPAGVVRLTAAVDEPRHRGMHLAAVCTAVAEQLGVATVIATKPVHARLVNPRTGEQGFARLHISDEVKPTTIAAQGYILRNAGAVEGDDLDIELWDPITQAAPATSITLHRVDSGLSFGDGREQAHNTRQRLTDSALSLTVGHGFSLPLGGGEATFEVTAAEPAAAAVRCTSETEVVIALPDSDHLTGSTNRPVPQRAVFDDIGGLDGPLQQIAELVVWPAKYPELFERLGIRTARGIILHGPPGNGKTLLARSVARLLGASFFAVNGPEVLSKFYGESEQRLRKVFEDAAREQPSVIFLDELDSLAPSRDNVSGDLEVRLVSQLLTLMDGLTDRGQVVVIGATNRPSAIDPALRRPGRFDREVEIGPPDHDGRHAILLVHTREIPLADDVDLMAIAEMTVGYVGADLASLCQEAAMASARRTLDDHRRQAAVGDALPVAAVSVCQADFVEGLRHVQPSAFREQRQVVVGPDWDDLVGLANAKRALTELIDWPMSKSTSLKQLGIDLGGGIMLSGPALSGKTALVAALAKRLSASLIHLPSVDLLSPWVGESERLVRNAFTKARHASPSIVLIDNFEQLAAAGSDLSRRVLAQVSNELAQLRLTTSAFVVVATRDDLAVGDALFSDVVHMDQLTRADVEVVLERRLSAHLSAEVAIDEVASQLDGLPIGQVLRVCHEALVCALWEDPDKLVVEARHVSTALARVARRHHVS</sequence>
<dbReference type="SUPFAM" id="SSF52540">
    <property type="entry name" value="P-loop containing nucleoside triphosphate hydrolases"/>
    <property type="match status" value="2"/>
</dbReference>
<organism evidence="5 6">
    <name type="scientific">Allocatelliglobosispora scoriae</name>
    <dbReference type="NCBI Taxonomy" id="643052"/>
    <lineage>
        <taxon>Bacteria</taxon>
        <taxon>Bacillati</taxon>
        <taxon>Actinomycetota</taxon>
        <taxon>Actinomycetes</taxon>
        <taxon>Micromonosporales</taxon>
        <taxon>Micromonosporaceae</taxon>
        <taxon>Allocatelliglobosispora</taxon>
    </lineage>
</organism>
<dbReference type="PANTHER" id="PTHR23077:SF171">
    <property type="entry name" value="NUCLEAR VALOSIN-CONTAINING PROTEIN-LIKE"/>
    <property type="match status" value="1"/>
</dbReference>
<dbReference type="InterPro" id="IPR050168">
    <property type="entry name" value="AAA_ATPase_domain"/>
</dbReference>
<feature type="domain" description="AAA+ ATPase" evidence="4">
    <location>
        <begin position="241"/>
        <end position="377"/>
    </location>
</feature>
<dbReference type="FunFam" id="3.40.50.300:FF:000012">
    <property type="entry name" value="Transitional endoplasmic reticulum ATPase"/>
    <property type="match status" value="1"/>
</dbReference>
<evidence type="ECO:0000256" key="2">
    <source>
        <dbReference type="ARBA" id="ARBA00022840"/>
    </source>
</evidence>
<evidence type="ECO:0000313" key="6">
    <source>
        <dbReference type="Proteomes" id="UP000587527"/>
    </source>
</evidence>
<dbReference type="Gene3D" id="3.40.50.300">
    <property type="entry name" value="P-loop containing nucleotide triphosphate hydrolases"/>
    <property type="match status" value="2"/>
</dbReference>
<evidence type="ECO:0000313" key="5">
    <source>
        <dbReference type="EMBL" id="MBB5869726.1"/>
    </source>
</evidence>